<dbReference type="Pfam" id="PF00441">
    <property type="entry name" value="Acyl-CoA_dh_1"/>
    <property type="match status" value="1"/>
</dbReference>
<evidence type="ECO:0000259" key="7">
    <source>
        <dbReference type="Pfam" id="PF00441"/>
    </source>
</evidence>
<dbReference type="Proteomes" id="UP000186308">
    <property type="component" value="Unassembled WGS sequence"/>
</dbReference>
<protein>
    <submittedName>
        <fullName evidence="10">Pimeloyl-CoA dehydrogenase, small subunit</fullName>
    </submittedName>
</protein>
<evidence type="ECO:0000256" key="2">
    <source>
        <dbReference type="ARBA" id="ARBA00009347"/>
    </source>
</evidence>
<dbReference type="EMBL" id="FTNE01000058">
    <property type="protein sequence ID" value="SIR56873.1"/>
    <property type="molecule type" value="Genomic_DNA"/>
</dbReference>
<evidence type="ECO:0000313" key="11">
    <source>
        <dbReference type="Proteomes" id="UP000186308"/>
    </source>
</evidence>
<comment type="cofactor">
    <cofactor evidence="1 6">
        <name>FAD</name>
        <dbReference type="ChEBI" id="CHEBI:57692"/>
    </cofactor>
</comment>
<accession>A0A8G2CP74</accession>
<evidence type="ECO:0000256" key="3">
    <source>
        <dbReference type="ARBA" id="ARBA00022630"/>
    </source>
</evidence>
<name>A0A8G2CP74_ACIRU</name>
<dbReference type="Gene3D" id="1.10.540.10">
    <property type="entry name" value="Acyl-CoA dehydrogenase/oxidase, N-terminal domain"/>
    <property type="match status" value="1"/>
</dbReference>
<organism evidence="10 11">
    <name type="scientific">Acidiphilium rubrum</name>
    <dbReference type="NCBI Taxonomy" id="526"/>
    <lineage>
        <taxon>Bacteria</taxon>
        <taxon>Pseudomonadati</taxon>
        <taxon>Pseudomonadota</taxon>
        <taxon>Alphaproteobacteria</taxon>
        <taxon>Acetobacterales</taxon>
        <taxon>Acidocellaceae</taxon>
        <taxon>Acidiphilium</taxon>
    </lineage>
</organism>
<dbReference type="PANTHER" id="PTHR43884">
    <property type="entry name" value="ACYL-COA DEHYDROGENASE"/>
    <property type="match status" value="1"/>
</dbReference>
<dbReference type="AlphaFoldDB" id="A0A8G2CP74"/>
<dbReference type="InterPro" id="IPR009100">
    <property type="entry name" value="AcylCoA_DH/oxidase_NM_dom_sf"/>
</dbReference>
<dbReference type="OrthoDB" id="7328575at2"/>
<dbReference type="InterPro" id="IPR037069">
    <property type="entry name" value="AcylCoA_DH/ox_N_sf"/>
</dbReference>
<evidence type="ECO:0000256" key="6">
    <source>
        <dbReference type="RuleBase" id="RU362125"/>
    </source>
</evidence>
<proteinExistence type="inferred from homology"/>
<keyword evidence="5 6" id="KW-0560">Oxidoreductase</keyword>
<dbReference type="RefSeq" id="WP_029314222.1">
    <property type="nucleotide sequence ID" value="NZ_FTNE01000058.1"/>
</dbReference>
<keyword evidence="3 6" id="KW-0285">Flavoprotein</keyword>
<reference evidence="10 11" key="1">
    <citation type="submission" date="2017-01" db="EMBL/GenBank/DDBJ databases">
        <authorList>
            <person name="Varghese N."/>
            <person name="Submissions S."/>
        </authorList>
    </citation>
    <scope>NUCLEOTIDE SEQUENCE [LARGE SCALE GENOMIC DNA]</scope>
    <source>
        <strain evidence="10 11">ATCC 35905</strain>
    </source>
</reference>
<evidence type="ECO:0000256" key="4">
    <source>
        <dbReference type="ARBA" id="ARBA00022827"/>
    </source>
</evidence>
<evidence type="ECO:0000256" key="1">
    <source>
        <dbReference type="ARBA" id="ARBA00001974"/>
    </source>
</evidence>
<dbReference type="Gene3D" id="1.20.140.10">
    <property type="entry name" value="Butyryl-CoA Dehydrogenase, subunit A, domain 3"/>
    <property type="match status" value="1"/>
</dbReference>
<dbReference type="GO" id="GO:0050660">
    <property type="term" value="F:flavin adenine dinucleotide binding"/>
    <property type="evidence" value="ECO:0007669"/>
    <property type="project" value="InterPro"/>
</dbReference>
<gene>
    <name evidence="10" type="ORF">SAMN05421828_1586</name>
</gene>
<dbReference type="Gene3D" id="2.40.110.10">
    <property type="entry name" value="Butyryl-CoA Dehydrogenase, subunit A, domain 2"/>
    <property type="match status" value="1"/>
</dbReference>
<dbReference type="InterPro" id="IPR013786">
    <property type="entry name" value="AcylCoA_DH/ox_N"/>
</dbReference>
<evidence type="ECO:0000259" key="8">
    <source>
        <dbReference type="Pfam" id="PF02770"/>
    </source>
</evidence>
<dbReference type="InterPro" id="IPR036250">
    <property type="entry name" value="AcylCo_DH-like_C"/>
</dbReference>
<keyword evidence="4 6" id="KW-0274">FAD</keyword>
<evidence type="ECO:0000259" key="9">
    <source>
        <dbReference type="Pfam" id="PF02771"/>
    </source>
</evidence>
<feature type="domain" description="Acyl-CoA dehydrogenase/oxidase N-terminal" evidence="9">
    <location>
        <begin position="6"/>
        <end position="119"/>
    </location>
</feature>
<dbReference type="Pfam" id="PF02770">
    <property type="entry name" value="Acyl-CoA_dh_M"/>
    <property type="match status" value="1"/>
</dbReference>
<evidence type="ECO:0000313" key="10">
    <source>
        <dbReference type="EMBL" id="SIR56873.1"/>
    </source>
</evidence>
<comment type="caution">
    <text evidence="10">The sequence shown here is derived from an EMBL/GenBank/DDBJ whole genome shotgun (WGS) entry which is preliminary data.</text>
</comment>
<dbReference type="InterPro" id="IPR009075">
    <property type="entry name" value="AcylCo_DH/oxidase_C"/>
</dbReference>
<dbReference type="GO" id="GO:0003995">
    <property type="term" value="F:acyl-CoA dehydrogenase activity"/>
    <property type="evidence" value="ECO:0007669"/>
    <property type="project" value="TreeGrafter"/>
</dbReference>
<evidence type="ECO:0000256" key="5">
    <source>
        <dbReference type="ARBA" id="ARBA00023002"/>
    </source>
</evidence>
<dbReference type="InterPro" id="IPR006091">
    <property type="entry name" value="Acyl-CoA_Oxase/DH_mid-dom"/>
</dbReference>
<dbReference type="SUPFAM" id="SSF47203">
    <property type="entry name" value="Acyl-CoA dehydrogenase C-terminal domain-like"/>
    <property type="match status" value="1"/>
</dbReference>
<comment type="similarity">
    <text evidence="2 6">Belongs to the acyl-CoA dehydrogenase family.</text>
</comment>
<sequence>MDFDFTDEQRLLRDSVSKLFANRYADFEKRKAYAKQPEGFDRAVWAEYAEAGLLALPFDEAHGGFGGGPVETMIIMEEIGKAAALEPYMPNAVFAGAILRHGASDAVKDAIIPHLIAGEAMIAVAHTERHSRYDLNDVTTTARRDGDDFVIEGDKTVVIGGDSADHLIVSARISGGTRDRDGIGLFLIDAKSAGVSRRGYAMQDALHGAEISLANVRVPASHQVGDLAVLERAADEAIAAICAEAVGAMDALITMTVDYMKTRKQFGVAISAFQALQHRAVDMYVALEQARSMAIFAAMSAADSDEKTRGEAMAMAKSAVGKAAKFVGQQSVQLHGGIGVTMEYKAGHLFKRLTMIEMQFGDADYHLRRLAA</sequence>
<dbReference type="PANTHER" id="PTHR43884:SF20">
    <property type="entry name" value="ACYL-COA DEHYDROGENASE FADE28"/>
    <property type="match status" value="1"/>
</dbReference>
<dbReference type="SUPFAM" id="SSF56645">
    <property type="entry name" value="Acyl-CoA dehydrogenase NM domain-like"/>
    <property type="match status" value="1"/>
</dbReference>
<dbReference type="Pfam" id="PF02771">
    <property type="entry name" value="Acyl-CoA_dh_N"/>
    <property type="match status" value="1"/>
</dbReference>
<dbReference type="CDD" id="cd00567">
    <property type="entry name" value="ACAD"/>
    <property type="match status" value="1"/>
</dbReference>
<feature type="domain" description="Acyl-CoA oxidase/dehydrogenase middle" evidence="8">
    <location>
        <begin position="123"/>
        <end position="209"/>
    </location>
</feature>
<keyword evidence="11" id="KW-1185">Reference proteome</keyword>
<dbReference type="InterPro" id="IPR046373">
    <property type="entry name" value="Acyl-CoA_Oxase/DH_mid-dom_sf"/>
</dbReference>
<feature type="domain" description="Acyl-CoA dehydrogenase/oxidase C-terminal" evidence="7">
    <location>
        <begin position="239"/>
        <end position="371"/>
    </location>
</feature>